<dbReference type="AlphaFoldDB" id="A0A7I7SJ36"/>
<evidence type="ECO:0000256" key="2">
    <source>
        <dbReference type="SAM" id="Phobius"/>
    </source>
</evidence>
<proteinExistence type="predicted"/>
<keyword evidence="5" id="KW-1185">Reference proteome</keyword>
<reference evidence="4 5" key="1">
    <citation type="submission" date="2017-04" db="EMBL/GenBank/DDBJ databases">
        <title>The new phylogeny of genus Mycobacterium.</title>
        <authorList>
            <person name="Tortoli E."/>
            <person name="Trovato A."/>
            <person name="Cirillo D.M."/>
        </authorList>
    </citation>
    <scope>NUCLEOTIDE SEQUENCE [LARGE SCALE GENOMIC DNA]</scope>
    <source>
        <strain evidence="4 5">KCTC 19819</strain>
    </source>
</reference>
<dbReference type="InterPro" id="IPR025637">
    <property type="entry name" value="DUF4333"/>
</dbReference>
<keyword evidence="2" id="KW-0812">Transmembrane</keyword>
<keyword evidence="2" id="KW-1133">Transmembrane helix</keyword>
<dbReference type="EMBL" id="NCXO01000010">
    <property type="protein sequence ID" value="OSC34414.1"/>
    <property type="molecule type" value="Genomic_DNA"/>
</dbReference>
<dbReference type="OrthoDB" id="3625154at2"/>
<feature type="region of interest" description="Disordered" evidence="1">
    <location>
        <begin position="1"/>
        <end position="79"/>
    </location>
</feature>
<protein>
    <recommendedName>
        <fullName evidence="3">DUF4333 domain-containing protein</fullName>
    </recommendedName>
</protein>
<dbReference type="Pfam" id="PF14230">
    <property type="entry name" value="DUF4333"/>
    <property type="match status" value="1"/>
</dbReference>
<evidence type="ECO:0000313" key="4">
    <source>
        <dbReference type="EMBL" id="OSC34414.1"/>
    </source>
</evidence>
<evidence type="ECO:0000259" key="3">
    <source>
        <dbReference type="Pfam" id="PF14230"/>
    </source>
</evidence>
<comment type="caution">
    <text evidence="4">The sequence shown here is derived from an EMBL/GenBank/DDBJ whole genome shotgun (WGS) entry which is preliminary data.</text>
</comment>
<dbReference type="RefSeq" id="WP_085303076.1">
    <property type="nucleotide sequence ID" value="NZ_AP022594.1"/>
</dbReference>
<feature type="compositionally biased region" description="Pro residues" evidence="1">
    <location>
        <begin position="1"/>
        <end position="11"/>
    </location>
</feature>
<accession>A0A7I7SJ36</accession>
<keyword evidence="2" id="KW-0472">Membrane</keyword>
<name>A0A7I7SJ36_9MYCO</name>
<organism evidence="4 5">
    <name type="scientific">Mycolicibacillus koreensis</name>
    <dbReference type="NCBI Taxonomy" id="1069220"/>
    <lineage>
        <taxon>Bacteria</taxon>
        <taxon>Bacillati</taxon>
        <taxon>Actinomycetota</taxon>
        <taxon>Actinomycetes</taxon>
        <taxon>Mycobacteriales</taxon>
        <taxon>Mycobacteriaceae</taxon>
        <taxon>Mycolicibacillus</taxon>
    </lineage>
</organism>
<dbReference type="Proteomes" id="UP000193577">
    <property type="component" value="Unassembled WGS sequence"/>
</dbReference>
<evidence type="ECO:0000313" key="5">
    <source>
        <dbReference type="Proteomes" id="UP000193577"/>
    </source>
</evidence>
<sequence length="202" mass="20917">MTEPPNSPPPTRAWQPDPGNPSGQPPQPGQPPATQAWQPTAAPSGQPAFSPGQPVAPPAQPGYAPGPEGGLPPGTEATTVITPSTATKERRFGGKKRRVALLTVVGVAAIALGVLGFWKPGFLITRQLDVHDAESGVRQVLSDPTLGYGAGDVTDVHCNDGKNPVIKQGSTFTCEATVAGAKRTVEIKFADDRGGYWVGTPQ</sequence>
<feature type="transmembrane region" description="Helical" evidence="2">
    <location>
        <begin position="99"/>
        <end position="118"/>
    </location>
</feature>
<evidence type="ECO:0000256" key="1">
    <source>
        <dbReference type="SAM" id="MobiDB-lite"/>
    </source>
</evidence>
<gene>
    <name evidence="4" type="ORF">B8W67_06650</name>
</gene>
<feature type="compositionally biased region" description="Low complexity" evidence="1">
    <location>
        <begin position="32"/>
        <end position="43"/>
    </location>
</feature>
<feature type="domain" description="DUF4333" evidence="3">
    <location>
        <begin position="113"/>
        <end position="194"/>
    </location>
</feature>